<dbReference type="Pfam" id="PF13432">
    <property type="entry name" value="TPR_16"/>
    <property type="match status" value="2"/>
</dbReference>
<feature type="repeat" description="TPR" evidence="1">
    <location>
        <begin position="163"/>
        <end position="196"/>
    </location>
</feature>
<dbReference type="SUPFAM" id="SSF48452">
    <property type="entry name" value="TPR-like"/>
    <property type="match status" value="1"/>
</dbReference>
<dbReference type="RefSeq" id="WP_109940342.1">
    <property type="nucleotide sequence ID" value="NZ_CP176366.1"/>
</dbReference>
<dbReference type="InterPro" id="IPR019734">
    <property type="entry name" value="TPR_rpt"/>
</dbReference>
<organism evidence="2 3">
    <name type="scientific">Methanospirillum stamsii</name>
    <dbReference type="NCBI Taxonomy" id="1277351"/>
    <lineage>
        <taxon>Archaea</taxon>
        <taxon>Methanobacteriati</taxon>
        <taxon>Methanobacteriota</taxon>
        <taxon>Stenosarchaea group</taxon>
        <taxon>Methanomicrobia</taxon>
        <taxon>Methanomicrobiales</taxon>
        <taxon>Methanospirillaceae</taxon>
        <taxon>Methanospirillum</taxon>
    </lineage>
</organism>
<dbReference type="PANTHER" id="PTHR12558:SF13">
    <property type="entry name" value="CELL DIVISION CYCLE PROTEIN 27 HOMOLOG"/>
    <property type="match status" value="1"/>
</dbReference>
<dbReference type="PANTHER" id="PTHR12558">
    <property type="entry name" value="CELL DIVISION CYCLE 16,23,27"/>
    <property type="match status" value="1"/>
</dbReference>
<dbReference type="PROSITE" id="PS50293">
    <property type="entry name" value="TPR_REGION"/>
    <property type="match status" value="1"/>
</dbReference>
<evidence type="ECO:0000256" key="1">
    <source>
        <dbReference type="PROSITE-ProRule" id="PRU00339"/>
    </source>
</evidence>
<proteinExistence type="predicted"/>
<protein>
    <submittedName>
        <fullName evidence="2">Uncharacterized protein</fullName>
    </submittedName>
</protein>
<dbReference type="SMART" id="SM00028">
    <property type="entry name" value="TPR"/>
    <property type="match status" value="5"/>
</dbReference>
<dbReference type="Gene3D" id="1.25.40.10">
    <property type="entry name" value="Tetratricopeptide repeat domain"/>
    <property type="match status" value="2"/>
</dbReference>
<feature type="repeat" description="TPR" evidence="1">
    <location>
        <begin position="198"/>
        <end position="231"/>
    </location>
</feature>
<keyword evidence="1" id="KW-0802">TPR repeat</keyword>
<dbReference type="PROSITE" id="PS50005">
    <property type="entry name" value="TPR"/>
    <property type="match status" value="2"/>
</dbReference>
<dbReference type="AlphaFoldDB" id="A0A2V2N8B1"/>
<dbReference type="InterPro" id="IPR011990">
    <property type="entry name" value="TPR-like_helical_dom_sf"/>
</dbReference>
<dbReference type="OrthoDB" id="117365at2157"/>
<accession>A0A2V2N8B1</accession>
<sequence length="250" mass="26685">MISPVFSTSRLIPCLLTALLIPSLVADTGSDRYAAGDYLGSISWYQDMLNQTEGSDQAPILNNIGTGYMALGLQDIAFEYYLNAVSVDSGYDRGYLNLGVVQEKLENPDDALHSYGKVSGQDPALYAEALVKKGTLLSSLGRLDEALNAFHQAESGATGLVQVDLYTGIGAVYFMQNKTDEAEKNFLKAIHVDPSGAALALTNLGVLQIAQGRMSEAKKSFVTAIRNDPSGMTKAAAYLKRLTVMTGGAI</sequence>
<dbReference type="Proteomes" id="UP000245934">
    <property type="component" value="Unassembled WGS sequence"/>
</dbReference>
<comment type="caution">
    <text evidence="2">The sequence shown here is derived from an EMBL/GenBank/DDBJ whole genome shotgun (WGS) entry which is preliminary data.</text>
</comment>
<dbReference type="EMBL" id="QGMZ01000014">
    <property type="protein sequence ID" value="PWR74910.1"/>
    <property type="molecule type" value="Genomic_DNA"/>
</dbReference>
<keyword evidence="3" id="KW-1185">Reference proteome</keyword>
<gene>
    <name evidence="2" type="ORF">DLD82_06690</name>
</gene>
<dbReference type="GeneID" id="97611219"/>
<evidence type="ECO:0000313" key="3">
    <source>
        <dbReference type="Proteomes" id="UP000245934"/>
    </source>
</evidence>
<name>A0A2V2N8B1_9EURY</name>
<reference evidence="2 3" key="1">
    <citation type="submission" date="2018-05" db="EMBL/GenBank/DDBJ databases">
        <title>Draft genome of Methanospirillum stamsii Pt1.</title>
        <authorList>
            <person name="Dueholm M.S."/>
            <person name="Nielsen P.H."/>
            <person name="Bakmann L.F."/>
            <person name="Otzen D.E."/>
        </authorList>
    </citation>
    <scope>NUCLEOTIDE SEQUENCE [LARGE SCALE GENOMIC DNA]</scope>
    <source>
        <strain evidence="2 3">Pt1</strain>
    </source>
</reference>
<evidence type="ECO:0000313" key="2">
    <source>
        <dbReference type="EMBL" id="PWR74910.1"/>
    </source>
</evidence>